<name>A0A6J4NW97_9BURK</name>
<dbReference type="GO" id="GO:0004300">
    <property type="term" value="F:enoyl-CoA hydratase activity"/>
    <property type="evidence" value="ECO:0007669"/>
    <property type="project" value="UniProtKB-EC"/>
</dbReference>
<dbReference type="GO" id="GO:0004165">
    <property type="term" value="F:delta(3)-delta(2)-enoyl-CoA isomerase activity"/>
    <property type="evidence" value="ECO:0007669"/>
    <property type="project" value="UniProtKB-EC"/>
</dbReference>
<dbReference type="EMBL" id="CADCUX010000180">
    <property type="protein sequence ID" value="CAA9397136.1"/>
    <property type="molecule type" value="Genomic_DNA"/>
</dbReference>
<keyword evidence="1" id="KW-0456">Lyase</keyword>
<organism evidence="1">
    <name type="scientific">uncultured Ramlibacter sp</name>
    <dbReference type="NCBI Taxonomy" id="260755"/>
    <lineage>
        <taxon>Bacteria</taxon>
        <taxon>Pseudomonadati</taxon>
        <taxon>Pseudomonadota</taxon>
        <taxon>Betaproteobacteria</taxon>
        <taxon>Burkholderiales</taxon>
        <taxon>Comamonadaceae</taxon>
        <taxon>Ramlibacter</taxon>
        <taxon>environmental samples</taxon>
    </lineage>
</organism>
<dbReference type="EC" id="5.3.3.8" evidence="1"/>
<dbReference type="GO" id="GO:0008692">
    <property type="term" value="F:3-hydroxybutyryl-CoA epimerase activity"/>
    <property type="evidence" value="ECO:0007669"/>
    <property type="project" value="UniProtKB-EC"/>
</dbReference>
<reference evidence="1" key="1">
    <citation type="submission" date="2020-02" db="EMBL/GenBank/DDBJ databases">
        <authorList>
            <person name="Meier V. D."/>
        </authorList>
    </citation>
    <scope>NUCLEOTIDE SEQUENCE</scope>
    <source>
        <strain evidence="1">AVDCRST_MAG51</strain>
    </source>
</reference>
<dbReference type="EC" id="4.2.1.17" evidence="1"/>
<keyword evidence="1" id="KW-0560">Oxidoreductase</keyword>
<protein>
    <submittedName>
        <fullName evidence="1">Enoyl-CoA hydratase / Delta(3)-cis-delta(2)-trans-enoyl-CoA isomerase / 3-hydroxyacyl-CoA dehydrogenase / 3-hydroxybutyryl-CoA epimerase</fullName>
        <ecNumber evidence="1">1.1.1.35</ecNumber>
        <ecNumber evidence="1">4.2.1.17</ecNumber>
        <ecNumber evidence="1">5.1.2.3</ecNumber>
        <ecNumber evidence="1">5.3.3.8</ecNumber>
    </submittedName>
</protein>
<sequence>MKRFQLNPRDDAKFWEPAPLIKRLVAEGKTFS</sequence>
<dbReference type="AlphaFoldDB" id="A0A6J4NW97"/>
<proteinExistence type="predicted"/>
<dbReference type="EC" id="1.1.1.35" evidence="1"/>
<dbReference type="GO" id="GO:0003857">
    <property type="term" value="F:(3S)-3-hydroxyacyl-CoA dehydrogenase (NAD+) activity"/>
    <property type="evidence" value="ECO:0007669"/>
    <property type="project" value="UniProtKB-EC"/>
</dbReference>
<dbReference type="EC" id="5.1.2.3" evidence="1"/>
<evidence type="ECO:0000313" key="1">
    <source>
        <dbReference type="EMBL" id="CAA9397136.1"/>
    </source>
</evidence>
<gene>
    <name evidence="1" type="ORF">AVDCRST_MAG51-675</name>
</gene>
<accession>A0A6J4NW97</accession>
<keyword evidence="1" id="KW-0413">Isomerase</keyword>